<dbReference type="NCBIfam" id="TIGR01991">
    <property type="entry name" value="HscA"/>
    <property type="match status" value="1"/>
</dbReference>
<comment type="caution">
    <text evidence="7">The sequence shown here is derived from an EMBL/GenBank/DDBJ whole genome shotgun (WGS) entry which is preliminary data.</text>
</comment>
<dbReference type="GO" id="GO:0016226">
    <property type="term" value="P:iron-sulfur cluster assembly"/>
    <property type="evidence" value="ECO:0007669"/>
    <property type="project" value="InterPro"/>
</dbReference>
<evidence type="ECO:0000256" key="1">
    <source>
        <dbReference type="ARBA" id="ARBA00007381"/>
    </source>
</evidence>
<dbReference type="Gene3D" id="1.20.1270.10">
    <property type="match status" value="1"/>
</dbReference>
<dbReference type="PROSITE" id="PS01036">
    <property type="entry name" value="HSP70_3"/>
    <property type="match status" value="1"/>
</dbReference>
<proteinExistence type="inferred from homology"/>
<dbReference type="GO" id="GO:0051082">
    <property type="term" value="F:unfolded protein binding"/>
    <property type="evidence" value="ECO:0007669"/>
    <property type="project" value="InterPro"/>
</dbReference>
<keyword evidence="3 5" id="KW-0067">ATP-binding</keyword>
<dbReference type="PANTHER" id="PTHR19375">
    <property type="entry name" value="HEAT SHOCK PROTEIN 70KDA"/>
    <property type="match status" value="1"/>
</dbReference>
<dbReference type="GO" id="GO:0005524">
    <property type="term" value="F:ATP binding"/>
    <property type="evidence" value="ECO:0007669"/>
    <property type="project" value="UniProtKB-KW"/>
</dbReference>
<dbReference type="HAMAP" id="MF_00679">
    <property type="entry name" value="HscA"/>
    <property type="match status" value="1"/>
</dbReference>
<sequence length="623" mass="66476">MALLQIQEPGGKQAKPLHRLAVGIDLGTTNSLVSTSCGLRVETLPDSEGEHLLPSVVHYRKDESPLVGFQAKALLVEDPLNTIASAKRLLGKSLAELKSQHGYLPFEFDNSRDDGAPAILTVAGSKDAIQVSADILSTLVSRAEASLKGALEGAVITVPAYFNDAQRQQTKDAAQLAGLNVLRLLNEPTAAAVAYGLDSEDQGNVIVFDLGGGTFDVSLLSLKRGVFEVLATGGDTNLGGDDVDHVIADWIASQMSESTGIEIPSQARLLQLANEAKHQLSDQKVATISSEAWSVKLEESTLKELTADLVRRTITSCRRVLRDAKLAVSDIDNIVMVGGSTRMPLVRDAVAEFYGKAPLTNIDPDKVVAIGAGIQADVLIGNKSADSFLLLDVNPLSLGIETMGELVEKIIPRNTTIPVAKAQEFTTFKDGQTVMTLHVVQGERELVSDCRSLAKFELREIPSMVAGAAKIRVTFQVDADGLLSVSAEELSTGKKAEIQVKPSYGLESSIIEGMLQDSHSNAQSDMETRSIKEAQLDATQLLDAIANALRVDGELLSEAEVGTLAESIKKLESIMANGSSVQIHAATEELNQVSSEFAAKRMDLHIANALRGESIDAVEKQAD</sequence>
<dbReference type="Gene3D" id="3.30.420.40">
    <property type="match status" value="2"/>
</dbReference>
<evidence type="ECO:0000256" key="5">
    <source>
        <dbReference type="HAMAP-Rule" id="MF_00679"/>
    </source>
</evidence>
<comment type="function">
    <text evidence="5">Chaperone involved in the maturation of iron-sulfur cluster-containing proteins. Has a low intrinsic ATPase activity which is markedly stimulated by HscB.</text>
</comment>
<dbReference type="PRINTS" id="PR00301">
    <property type="entry name" value="HEATSHOCK70"/>
</dbReference>
<evidence type="ECO:0000256" key="4">
    <source>
        <dbReference type="ARBA" id="ARBA00023186"/>
    </source>
</evidence>
<accession>A0A2A4XFH8</accession>
<dbReference type="SUPFAM" id="SSF100920">
    <property type="entry name" value="Heat shock protein 70kD (HSP70), peptide-binding domain"/>
    <property type="match status" value="1"/>
</dbReference>
<dbReference type="Pfam" id="PF00012">
    <property type="entry name" value="HSP70"/>
    <property type="match status" value="1"/>
</dbReference>
<dbReference type="SUPFAM" id="SSF100934">
    <property type="entry name" value="Heat shock protein 70kD (HSP70), C-terminal subdomain"/>
    <property type="match status" value="1"/>
</dbReference>
<evidence type="ECO:0000313" key="8">
    <source>
        <dbReference type="Proteomes" id="UP000218767"/>
    </source>
</evidence>
<evidence type="ECO:0000313" key="7">
    <source>
        <dbReference type="EMBL" id="PCI81422.1"/>
    </source>
</evidence>
<evidence type="ECO:0000256" key="2">
    <source>
        <dbReference type="ARBA" id="ARBA00022741"/>
    </source>
</evidence>
<dbReference type="Proteomes" id="UP000218767">
    <property type="component" value="Unassembled WGS sequence"/>
</dbReference>
<keyword evidence="4 5" id="KW-0143">Chaperone</keyword>
<comment type="similarity">
    <text evidence="1 5 6">Belongs to the heat shock protein 70 family.</text>
</comment>
<dbReference type="InterPro" id="IPR029048">
    <property type="entry name" value="HSP70_C_sf"/>
</dbReference>
<gene>
    <name evidence="5 7" type="primary">hscA</name>
    <name evidence="7" type="ORF">COB20_01895</name>
</gene>
<dbReference type="FunFam" id="3.30.420.40:FF:000046">
    <property type="entry name" value="Chaperone protein HscA"/>
    <property type="match status" value="1"/>
</dbReference>
<reference evidence="8" key="1">
    <citation type="submission" date="2017-08" db="EMBL/GenBank/DDBJ databases">
        <title>A dynamic microbial community with high functional redundancy inhabits the cold, oxic subseafloor aquifer.</title>
        <authorList>
            <person name="Tully B.J."/>
            <person name="Wheat C.G."/>
            <person name="Glazer B.T."/>
            <person name="Huber J.A."/>
        </authorList>
    </citation>
    <scope>NUCLEOTIDE SEQUENCE [LARGE SCALE GENOMIC DNA]</scope>
</reference>
<dbReference type="InterPro" id="IPR013126">
    <property type="entry name" value="Hsp_70_fam"/>
</dbReference>
<dbReference type="FunFam" id="2.60.34.10:FF:000005">
    <property type="entry name" value="Chaperone protein HscA homolog"/>
    <property type="match status" value="1"/>
</dbReference>
<dbReference type="GO" id="GO:0140662">
    <property type="term" value="F:ATP-dependent protein folding chaperone"/>
    <property type="evidence" value="ECO:0007669"/>
    <property type="project" value="InterPro"/>
</dbReference>
<dbReference type="AlphaFoldDB" id="A0A2A4XFH8"/>
<protein>
    <recommendedName>
        <fullName evidence="5">Chaperone protein HscA homolog</fullName>
    </recommendedName>
</protein>
<organism evidence="7 8">
    <name type="scientific">SAR86 cluster bacterium</name>
    <dbReference type="NCBI Taxonomy" id="2030880"/>
    <lineage>
        <taxon>Bacteria</taxon>
        <taxon>Pseudomonadati</taxon>
        <taxon>Pseudomonadota</taxon>
        <taxon>Gammaproteobacteria</taxon>
        <taxon>SAR86 cluster</taxon>
    </lineage>
</organism>
<dbReference type="InterPro" id="IPR043129">
    <property type="entry name" value="ATPase_NBD"/>
</dbReference>
<dbReference type="PROSITE" id="PS00297">
    <property type="entry name" value="HSP70_1"/>
    <property type="match status" value="1"/>
</dbReference>
<dbReference type="SUPFAM" id="SSF53067">
    <property type="entry name" value="Actin-like ATPase domain"/>
    <property type="match status" value="2"/>
</dbReference>
<evidence type="ECO:0000256" key="6">
    <source>
        <dbReference type="RuleBase" id="RU003322"/>
    </source>
</evidence>
<dbReference type="Gene3D" id="3.90.640.10">
    <property type="entry name" value="Actin, Chain A, domain 4"/>
    <property type="match status" value="1"/>
</dbReference>
<dbReference type="NCBIfam" id="NF003520">
    <property type="entry name" value="PRK05183.1"/>
    <property type="match status" value="1"/>
</dbReference>
<dbReference type="InterPro" id="IPR029047">
    <property type="entry name" value="HSP70_peptide-bd_sf"/>
</dbReference>
<dbReference type="EMBL" id="NVUL01000005">
    <property type="protein sequence ID" value="PCI81422.1"/>
    <property type="molecule type" value="Genomic_DNA"/>
</dbReference>
<name>A0A2A4XFH8_9GAMM</name>
<dbReference type="PROSITE" id="PS00329">
    <property type="entry name" value="HSP70_2"/>
    <property type="match status" value="1"/>
</dbReference>
<keyword evidence="2 5" id="KW-0547">Nucleotide-binding</keyword>
<dbReference type="InterPro" id="IPR018181">
    <property type="entry name" value="Heat_shock_70_CS"/>
</dbReference>
<evidence type="ECO:0000256" key="3">
    <source>
        <dbReference type="ARBA" id="ARBA00022840"/>
    </source>
</evidence>
<dbReference type="InterPro" id="IPR010236">
    <property type="entry name" value="ISC_FeS_clus_asmbl_HscA"/>
</dbReference>
<dbReference type="Gene3D" id="2.60.34.10">
    <property type="entry name" value="Substrate Binding Domain Of DNAk, Chain A, domain 1"/>
    <property type="match status" value="1"/>
</dbReference>
<dbReference type="GO" id="GO:0016887">
    <property type="term" value="F:ATP hydrolysis activity"/>
    <property type="evidence" value="ECO:0007669"/>
    <property type="project" value="UniProtKB-UniRule"/>
</dbReference>